<feature type="region of interest" description="Disordered" evidence="1">
    <location>
        <begin position="57"/>
        <end position="76"/>
    </location>
</feature>
<evidence type="ECO:0008006" key="4">
    <source>
        <dbReference type="Google" id="ProtNLM"/>
    </source>
</evidence>
<dbReference type="AlphaFoldDB" id="A0A2A2HZ09"/>
<proteinExistence type="predicted"/>
<name>A0A2A2HZ09_9GAMM</name>
<reference evidence="2 3" key="1">
    <citation type="submission" date="2017-07" db="EMBL/GenBank/DDBJ databases">
        <title>Tamlnaduibacter salinus (Mi-7) genome sequencing.</title>
        <authorList>
            <person name="Verma A."/>
            <person name="Krishnamurthi S."/>
        </authorList>
    </citation>
    <scope>NUCLEOTIDE SEQUENCE [LARGE SCALE GENOMIC DNA]</scope>
    <source>
        <strain evidence="2 3">Mi-7</strain>
    </source>
</reference>
<evidence type="ECO:0000256" key="1">
    <source>
        <dbReference type="SAM" id="MobiDB-lite"/>
    </source>
</evidence>
<dbReference type="Proteomes" id="UP000218332">
    <property type="component" value="Unassembled WGS sequence"/>
</dbReference>
<evidence type="ECO:0000313" key="3">
    <source>
        <dbReference type="Proteomes" id="UP000218332"/>
    </source>
</evidence>
<comment type="caution">
    <text evidence="2">The sequence shown here is derived from an EMBL/GenBank/DDBJ whole genome shotgun (WGS) entry which is preliminary data.</text>
</comment>
<protein>
    <recommendedName>
        <fullName evidence="4">Helicase ATP-binding domain-containing protein</fullName>
    </recommendedName>
</protein>
<evidence type="ECO:0000313" key="2">
    <source>
        <dbReference type="EMBL" id="PAV24442.1"/>
    </source>
</evidence>
<accession>A0A2A2HZ09</accession>
<sequence>MDEVHACDDYMARLLEEVLHAHAQQGGSAILLTATLPHAMKRRLVAAYQRGRGLDAEPVDEQPAFPLATHCSGSEP</sequence>
<dbReference type="EMBL" id="NMPM01000178">
    <property type="protein sequence ID" value="PAV24442.1"/>
    <property type="molecule type" value="Genomic_DNA"/>
</dbReference>
<keyword evidence="3" id="KW-1185">Reference proteome</keyword>
<gene>
    <name evidence="2" type="ORF">CF392_16250</name>
</gene>
<dbReference type="RefSeq" id="WP_095612439.1">
    <property type="nucleotide sequence ID" value="NZ_NMPM01000178.1"/>
</dbReference>
<organism evidence="2 3">
    <name type="scientific">Tamilnaduibacter salinus</name>
    <dbReference type="NCBI Taxonomy" id="1484056"/>
    <lineage>
        <taxon>Bacteria</taxon>
        <taxon>Pseudomonadati</taxon>
        <taxon>Pseudomonadota</taxon>
        <taxon>Gammaproteobacteria</taxon>
        <taxon>Pseudomonadales</taxon>
        <taxon>Marinobacteraceae</taxon>
        <taxon>Tamilnaduibacter</taxon>
    </lineage>
</organism>